<protein>
    <submittedName>
        <fullName evidence="1">PAC2 family protein</fullName>
    </submittedName>
</protein>
<evidence type="ECO:0000313" key="2">
    <source>
        <dbReference type="Proteomes" id="UP000297951"/>
    </source>
</evidence>
<dbReference type="InterPro" id="IPR038389">
    <property type="entry name" value="PSMG2_sf"/>
</dbReference>
<dbReference type="AlphaFoldDB" id="A0A4Y9F4S5"/>
<dbReference type="SUPFAM" id="SSF159659">
    <property type="entry name" value="Cgl1923-like"/>
    <property type="match status" value="1"/>
</dbReference>
<dbReference type="Proteomes" id="UP000297951">
    <property type="component" value="Unassembled WGS sequence"/>
</dbReference>
<evidence type="ECO:0000313" key="1">
    <source>
        <dbReference type="EMBL" id="TFU23111.1"/>
    </source>
</evidence>
<gene>
    <name evidence="1" type="ORF">E4U03_03895</name>
</gene>
<dbReference type="PIRSF" id="PIRSF028754">
    <property type="entry name" value="UCP028754"/>
    <property type="match status" value="1"/>
</dbReference>
<organism evidence="1 2">
    <name type="scientific">Rothia nasimurium</name>
    <dbReference type="NCBI Taxonomy" id="85336"/>
    <lineage>
        <taxon>Bacteria</taxon>
        <taxon>Bacillati</taxon>
        <taxon>Actinomycetota</taxon>
        <taxon>Actinomycetes</taxon>
        <taxon>Micrococcales</taxon>
        <taxon>Micrococcaceae</taxon>
        <taxon>Rothia</taxon>
    </lineage>
</organism>
<comment type="caution">
    <text evidence="1">The sequence shown here is derived from an EMBL/GenBank/DDBJ whole genome shotgun (WGS) entry which is preliminary data.</text>
</comment>
<dbReference type="Pfam" id="PF09754">
    <property type="entry name" value="PAC2"/>
    <property type="match status" value="1"/>
</dbReference>
<dbReference type="InterPro" id="IPR008492">
    <property type="entry name" value="Rv2714-like"/>
</dbReference>
<dbReference type="OrthoDB" id="150941at2"/>
<reference evidence="1 2" key="1">
    <citation type="submission" date="2019-03" db="EMBL/GenBank/DDBJ databases">
        <title>Diversity of the mouse oral microbiome.</title>
        <authorList>
            <person name="Joseph S."/>
            <person name="Aduse-Opoku J."/>
            <person name="Curtis M."/>
            <person name="Wade W."/>
            <person name="Hashim A."/>
        </authorList>
    </citation>
    <scope>NUCLEOTIDE SEQUENCE [LARGE SCALE GENOMIC DNA]</scope>
    <source>
        <strain evidence="2">irhom_31</strain>
    </source>
</reference>
<accession>A0A4Y9F4S5</accession>
<dbReference type="EMBL" id="SPQC01000010">
    <property type="protein sequence ID" value="TFU23111.1"/>
    <property type="molecule type" value="Genomic_DNA"/>
</dbReference>
<proteinExistence type="predicted"/>
<sequence>MGVINQPLPLNALNHFASTSTLPAHTPTVLLVGFTGWNDAGDAVIDAFRALWEHYPVTPAPGFDVSGCYNYTETRPLLSIDEDGTQRITWPDTVFTEAHTTAGVRLLTLSGPEPSMNWQAYIERFKDLVQREQVDLVVFCGALLDEVPHTRPLPLSVTSYTSSVLALEGVEANTYQGPTGLLGVLAFEAGQARIPALSLWVSVPHYLPEPPHPKATFTLLSALEVILGFPMPLERSADDIASWNHQADALIEDEPELASYVRTLESIAEANDDIADLSQIDIAAQFEKFLKDQDDN</sequence>
<dbReference type="InterPro" id="IPR019151">
    <property type="entry name" value="Proteasome_assmbl_chaperone_2"/>
</dbReference>
<name>A0A4Y9F4S5_9MICC</name>
<dbReference type="Gene3D" id="3.40.50.10900">
    <property type="entry name" value="PAC-like subunit"/>
    <property type="match status" value="1"/>
</dbReference>